<evidence type="ECO:0000313" key="1">
    <source>
        <dbReference type="EMBL" id="JAD25338.1"/>
    </source>
</evidence>
<name>A0A0A8YIL0_ARUDO</name>
<proteinExistence type="predicted"/>
<sequence length="38" mass="4487">MKSCLKFKATKMKQPTKDKYHVMKLNLFAKSKPGCNRR</sequence>
<dbReference type="AlphaFoldDB" id="A0A0A8YIL0"/>
<dbReference type="EMBL" id="GBRH01272557">
    <property type="protein sequence ID" value="JAD25338.1"/>
    <property type="molecule type" value="Transcribed_RNA"/>
</dbReference>
<reference evidence="1" key="1">
    <citation type="submission" date="2014-09" db="EMBL/GenBank/DDBJ databases">
        <authorList>
            <person name="Magalhaes I.L.F."/>
            <person name="Oliveira U."/>
            <person name="Santos F.R."/>
            <person name="Vidigal T.H.D.A."/>
            <person name="Brescovit A.D."/>
            <person name="Santos A.J."/>
        </authorList>
    </citation>
    <scope>NUCLEOTIDE SEQUENCE</scope>
    <source>
        <tissue evidence="1">Shoot tissue taken approximately 20 cm above the soil surface</tissue>
    </source>
</reference>
<organism evidence="1">
    <name type="scientific">Arundo donax</name>
    <name type="common">Giant reed</name>
    <name type="synonym">Donax arundinaceus</name>
    <dbReference type="NCBI Taxonomy" id="35708"/>
    <lineage>
        <taxon>Eukaryota</taxon>
        <taxon>Viridiplantae</taxon>
        <taxon>Streptophyta</taxon>
        <taxon>Embryophyta</taxon>
        <taxon>Tracheophyta</taxon>
        <taxon>Spermatophyta</taxon>
        <taxon>Magnoliopsida</taxon>
        <taxon>Liliopsida</taxon>
        <taxon>Poales</taxon>
        <taxon>Poaceae</taxon>
        <taxon>PACMAD clade</taxon>
        <taxon>Arundinoideae</taxon>
        <taxon>Arundineae</taxon>
        <taxon>Arundo</taxon>
    </lineage>
</organism>
<accession>A0A0A8YIL0</accession>
<protein>
    <submittedName>
        <fullName evidence="1">Uncharacterized protein</fullName>
    </submittedName>
</protein>
<reference evidence="1" key="2">
    <citation type="journal article" date="2015" name="Data Brief">
        <title>Shoot transcriptome of the giant reed, Arundo donax.</title>
        <authorList>
            <person name="Barrero R.A."/>
            <person name="Guerrero F.D."/>
            <person name="Moolhuijzen P."/>
            <person name="Goolsby J.A."/>
            <person name="Tidwell J."/>
            <person name="Bellgard S.E."/>
            <person name="Bellgard M.I."/>
        </authorList>
    </citation>
    <scope>NUCLEOTIDE SEQUENCE</scope>
    <source>
        <tissue evidence="1">Shoot tissue taken approximately 20 cm above the soil surface</tissue>
    </source>
</reference>